<feature type="domain" description="Maturase MatK N-terminal" evidence="8">
    <location>
        <begin position="1"/>
        <end position="199"/>
    </location>
</feature>
<dbReference type="GO" id="GO:0008033">
    <property type="term" value="P:tRNA processing"/>
    <property type="evidence" value="ECO:0007669"/>
    <property type="project" value="UniProtKB-KW"/>
</dbReference>
<sequence>MEEIHRYLQPDSSQQHNFLYPLIFQEYIYVLAKDHGLNRNRSILLENSGYNNKLSFLIVKRLITRMYQQNHFIISTNDSNKNPFLGCNKSLYCQMISEGFACIVEIPFSIRLISSLSSFEGKKIFKSHNLRSIHSTFPFLEDNFSHLNYELDILIPYPVHLEILVQTLRYWVKDASSLHLLRFFLHEYCNLNSLITSKKPERLVEVFAKDFQVTLWLFKDPFMHYVRYEGKSILASKGTFPLMNKWKFCLVNFWQCHFSMYFHTGRIHINQLSNHSRDFMGYLSSVRLNHSMVRSQMLENSFLINNPIKKFETLVPIIPLIGSLAKAHICTVLGHPISKPVWFDLSDSDIIDQFGRICRNLFHYYRGSSKKKTLYRIYRLYSALSSVSIF</sequence>
<comment type="function">
    <text evidence="6">Usually encoded in the trnK tRNA gene intron. Probably assists in splicing its own and other chloroplast group II introns.</text>
</comment>
<evidence type="ECO:0000259" key="7">
    <source>
        <dbReference type="Pfam" id="PF01348"/>
    </source>
</evidence>
<comment type="subcellular location">
    <subcellularLocation>
        <location evidence="6">Plastid</location>
        <location evidence="6">Chloroplast</location>
    </subcellularLocation>
</comment>
<comment type="similarity">
    <text evidence="1 6">Belongs to the intron maturase 2 family. MatK subfamily.</text>
</comment>
<evidence type="ECO:0000256" key="6">
    <source>
        <dbReference type="HAMAP-Rule" id="MF_01390"/>
    </source>
</evidence>
<dbReference type="Pfam" id="PF01824">
    <property type="entry name" value="MatK_N"/>
    <property type="match status" value="1"/>
</dbReference>
<gene>
    <name evidence="6" type="primary">matK</name>
    <name evidence="9" type="ORF">R3W88_033406</name>
</gene>
<dbReference type="GO" id="GO:0003723">
    <property type="term" value="F:RNA binding"/>
    <property type="evidence" value="ECO:0007669"/>
    <property type="project" value="UniProtKB-KW"/>
</dbReference>
<dbReference type="GO" id="GO:0006397">
    <property type="term" value="P:mRNA processing"/>
    <property type="evidence" value="ECO:0007669"/>
    <property type="project" value="UniProtKB-KW"/>
</dbReference>
<evidence type="ECO:0000256" key="3">
    <source>
        <dbReference type="ARBA" id="ARBA00022664"/>
    </source>
</evidence>
<dbReference type="GO" id="GO:0008380">
    <property type="term" value="P:RNA splicing"/>
    <property type="evidence" value="ECO:0007669"/>
    <property type="project" value="UniProtKB-UniRule"/>
</dbReference>
<evidence type="ECO:0000256" key="4">
    <source>
        <dbReference type="ARBA" id="ARBA00022694"/>
    </source>
</evidence>
<evidence type="ECO:0000256" key="1">
    <source>
        <dbReference type="ARBA" id="ARBA00006621"/>
    </source>
</evidence>
<organism evidence="9 10">
    <name type="scientific">Solanum pinnatisectum</name>
    <name type="common">tansyleaf nightshade</name>
    <dbReference type="NCBI Taxonomy" id="50273"/>
    <lineage>
        <taxon>Eukaryota</taxon>
        <taxon>Viridiplantae</taxon>
        <taxon>Streptophyta</taxon>
        <taxon>Embryophyta</taxon>
        <taxon>Tracheophyta</taxon>
        <taxon>Spermatophyta</taxon>
        <taxon>Magnoliopsida</taxon>
        <taxon>eudicotyledons</taxon>
        <taxon>Gunneridae</taxon>
        <taxon>Pentapetalae</taxon>
        <taxon>asterids</taxon>
        <taxon>lamiids</taxon>
        <taxon>Solanales</taxon>
        <taxon>Solanaceae</taxon>
        <taxon>Solanoideae</taxon>
        <taxon>Solaneae</taxon>
        <taxon>Solanum</taxon>
    </lineage>
</organism>
<name>A0AAV9K1J9_9SOLN</name>
<reference evidence="9 10" key="1">
    <citation type="submission" date="2023-10" db="EMBL/GenBank/DDBJ databases">
        <title>Genome-Wide Identification Analysis in wild type Solanum Pinnatisectum Reveals Some Genes Defensing Phytophthora Infestans.</title>
        <authorList>
            <person name="Sun C."/>
        </authorList>
    </citation>
    <scope>NUCLEOTIDE SEQUENCE [LARGE SCALE GENOMIC DNA]</scope>
    <source>
        <strain evidence="9">LQN</strain>
        <tissue evidence="9">Leaf</tissue>
    </source>
</reference>
<comment type="caution">
    <text evidence="9">The sequence shown here is derived from an EMBL/GenBank/DDBJ whole genome shotgun (WGS) entry which is preliminary data.</text>
</comment>
<dbReference type="AlphaFoldDB" id="A0AAV9K1J9"/>
<dbReference type="HAMAP" id="MF_01390">
    <property type="entry name" value="MatK"/>
    <property type="match status" value="1"/>
</dbReference>
<dbReference type="GO" id="GO:0009507">
    <property type="term" value="C:chloroplast"/>
    <property type="evidence" value="ECO:0007669"/>
    <property type="project" value="UniProtKB-SubCell"/>
</dbReference>
<dbReference type="PANTHER" id="PTHR34811">
    <property type="entry name" value="MATURASE K"/>
    <property type="match status" value="1"/>
</dbReference>
<keyword evidence="10" id="KW-1185">Reference proteome</keyword>
<dbReference type="Pfam" id="PF01348">
    <property type="entry name" value="Intron_maturas2"/>
    <property type="match status" value="1"/>
</dbReference>
<dbReference type="Proteomes" id="UP001311915">
    <property type="component" value="Unassembled WGS sequence"/>
</dbReference>
<proteinExistence type="inferred from homology"/>
<accession>A0AAV9K1J9</accession>
<dbReference type="InterPro" id="IPR002866">
    <property type="entry name" value="Maturase_MatK"/>
</dbReference>
<dbReference type="InterPro" id="IPR024937">
    <property type="entry name" value="Domain_X"/>
</dbReference>
<evidence type="ECO:0000256" key="2">
    <source>
        <dbReference type="ARBA" id="ARBA00022640"/>
    </source>
</evidence>
<dbReference type="InterPro" id="IPR024942">
    <property type="entry name" value="Maturase_MatK_N"/>
</dbReference>
<dbReference type="EMBL" id="JAWPEI010000031">
    <property type="protein sequence ID" value="KAK4707046.1"/>
    <property type="molecule type" value="Genomic_DNA"/>
</dbReference>
<keyword evidence="5 6" id="KW-0694">RNA-binding</keyword>
<dbReference type="PANTHER" id="PTHR34811:SF1">
    <property type="entry name" value="MATURASE K"/>
    <property type="match status" value="1"/>
</dbReference>
<evidence type="ECO:0000259" key="8">
    <source>
        <dbReference type="Pfam" id="PF01824"/>
    </source>
</evidence>
<evidence type="ECO:0000256" key="5">
    <source>
        <dbReference type="ARBA" id="ARBA00022884"/>
    </source>
</evidence>
<evidence type="ECO:0000313" key="10">
    <source>
        <dbReference type="Proteomes" id="UP001311915"/>
    </source>
</evidence>
<keyword evidence="2" id="KW-0934">Plastid</keyword>
<evidence type="ECO:0000313" key="9">
    <source>
        <dbReference type="EMBL" id="KAK4707046.1"/>
    </source>
</evidence>
<feature type="domain" description="Domain X" evidence="7">
    <location>
        <begin position="310"/>
        <end position="378"/>
    </location>
</feature>
<keyword evidence="4 6" id="KW-0819">tRNA processing</keyword>
<keyword evidence="3 6" id="KW-0507">mRNA processing</keyword>
<protein>
    <recommendedName>
        <fullName evidence="6">Maturase K</fullName>
    </recommendedName>
    <alternativeName>
        <fullName evidence="6">Intron maturase</fullName>
    </alternativeName>
</protein>